<dbReference type="EMBL" id="JALAZD010000001">
    <property type="protein sequence ID" value="MCI0126523.1"/>
    <property type="molecule type" value="Genomic_DNA"/>
</dbReference>
<protein>
    <recommendedName>
        <fullName evidence="5">DNA 3'-5' helicase II</fullName>
    </recommendedName>
</protein>
<proteinExistence type="predicted"/>
<keyword evidence="2" id="KW-0378">Hydrolase</keyword>
<dbReference type="RefSeq" id="WP_281735363.1">
    <property type="nucleotide sequence ID" value="NZ_JAKETQ010000001.1"/>
</dbReference>
<keyword evidence="3 7" id="KW-0347">Helicase</keyword>
<accession>A0AA41UAL8</accession>
<dbReference type="InterPro" id="IPR000212">
    <property type="entry name" value="DNA_helicase_UvrD/REP"/>
</dbReference>
<evidence type="ECO:0000259" key="6">
    <source>
        <dbReference type="Pfam" id="PF00580"/>
    </source>
</evidence>
<dbReference type="GO" id="GO:0016787">
    <property type="term" value="F:hydrolase activity"/>
    <property type="evidence" value="ECO:0007669"/>
    <property type="project" value="UniProtKB-KW"/>
</dbReference>
<keyword evidence="8" id="KW-1185">Reference proteome</keyword>
<dbReference type="Gene3D" id="3.40.50.300">
    <property type="entry name" value="P-loop containing nucleotide triphosphate hydrolases"/>
    <property type="match status" value="1"/>
</dbReference>
<gene>
    <name evidence="7" type="ORF">ML536_06750</name>
</gene>
<dbReference type="Pfam" id="PF00580">
    <property type="entry name" value="UvrD-helicase"/>
    <property type="match status" value="1"/>
</dbReference>
<dbReference type="PANTHER" id="PTHR11070:SF2">
    <property type="entry name" value="ATP-DEPENDENT DNA HELICASE SRS2"/>
    <property type="match status" value="1"/>
</dbReference>
<keyword evidence="1" id="KW-0547">Nucleotide-binding</keyword>
<evidence type="ECO:0000256" key="2">
    <source>
        <dbReference type="ARBA" id="ARBA00022801"/>
    </source>
</evidence>
<dbReference type="InterPro" id="IPR014016">
    <property type="entry name" value="UvrD-like_ATP-bd"/>
</dbReference>
<feature type="domain" description="UvrD-like helicase ATP-binding" evidence="6">
    <location>
        <begin position="96"/>
        <end position="167"/>
    </location>
</feature>
<evidence type="ECO:0000256" key="5">
    <source>
        <dbReference type="ARBA" id="ARBA00034923"/>
    </source>
</evidence>
<dbReference type="GO" id="GO:0000725">
    <property type="term" value="P:recombinational repair"/>
    <property type="evidence" value="ECO:0007669"/>
    <property type="project" value="TreeGrafter"/>
</dbReference>
<dbReference type="GO" id="GO:0043138">
    <property type="term" value="F:3'-5' DNA helicase activity"/>
    <property type="evidence" value="ECO:0007669"/>
    <property type="project" value="TreeGrafter"/>
</dbReference>
<dbReference type="Proteomes" id="UP001156140">
    <property type="component" value="Unassembled WGS sequence"/>
</dbReference>
<evidence type="ECO:0000313" key="7">
    <source>
        <dbReference type="EMBL" id="MCI0126523.1"/>
    </source>
</evidence>
<dbReference type="GO" id="GO:0005829">
    <property type="term" value="C:cytosol"/>
    <property type="evidence" value="ECO:0007669"/>
    <property type="project" value="TreeGrafter"/>
</dbReference>
<evidence type="ECO:0000256" key="3">
    <source>
        <dbReference type="ARBA" id="ARBA00022806"/>
    </source>
</evidence>
<dbReference type="GO" id="GO:0005524">
    <property type="term" value="F:ATP binding"/>
    <property type="evidence" value="ECO:0007669"/>
    <property type="project" value="UniProtKB-KW"/>
</dbReference>
<sequence length="466" mass="50133">MLAIDRGTVTAPAGCGKTHLIAEALTRHSGDKPVLVLTHTNAGVVALRGRLDKAGVPSKAYRLSTIDGWAMRLISIFPTRSGHDPNLLRLARPGADYPNIRVAAAKLLKASHVSDVLKASYARLIVDEYQDCSIRQHAVVAYAAQTLPTSVLGDPMQAIFGFGGDDLATWDEQVCGYFPLAGELATPWRWINAGAEPLGRWLLEARGKLFRGEPIDLRTAPDGVTWVHLDGTNDHEKRLGAARVRSTGADSRVLIIGDSTSPDSQRRFASQTPGAVTVEAVDLKDLVAFAKRFDLASPQALQQLAEFAQSVMRNVGAADFVQRVSALQRGTARTEPTEAEGIALAFVRDPSHRGAVDVLVEIGKQGGVTPHRPAVLRACIKALQLCDGTEGLSFHDAAIRMREQNRLVGRPLPKRAVGSTLLLKGLEAEAAVILNADVLDARNLYVAMTRGSQQLIVCSRSPILDP</sequence>
<evidence type="ECO:0000313" key="8">
    <source>
        <dbReference type="Proteomes" id="UP001156140"/>
    </source>
</evidence>
<organism evidence="7 8">
    <name type="scientific">Paradevosia shaoguanensis</name>
    <dbReference type="NCBI Taxonomy" id="1335043"/>
    <lineage>
        <taxon>Bacteria</taxon>
        <taxon>Pseudomonadati</taxon>
        <taxon>Pseudomonadota</taxon>
        <taxon>Alphaproteobacteria</taxon>
        <taxon>Hyphomicrobiales</taxon>
        <taxon>Devosiaceae</taxon>
        <taxon>Paradevosia</taxon>
    </lineage>
</organism>
<dbReference type="PANTHER" id="PTHR11070">
    <property type="entry name" value="UVRD / RECB / PCRA DNA HELICASE FAMILY MEMBER"/>
    <property type="match status" value="1"/>
</dbReference>
<dbReference type="SUPFAM" id="SSF52540">
    <property type="entry name" value="P-loop containing nucleoside triphosphate hydrolases"/>
    <property type="match status" value="1"/>
</dbReference>
<dbReference type="GO" id="GO:0033202">
    <property type="term" value="C:DNA helicase complex"/>
    <property type="evidence" value="ECO:0007669"/>
    <property type="project" value="TreeGrafter"/>
</dbReference>
<dbReference type="GO" id="GO:0003677">
    <property type="term" value="F:DNA binding"/>
    <property type="evidence" value="ECO:0007669"/>
    <property type="project" value="InterPro"/>
</dbReference>
<dbReference type="AlphaFoldDB" id="A0AA41UAL8"/>
<reference evidence="7" key="1">
    <citation type="submission" date="2022-03" db="EMBL/GenBank/DDBJ databases">
        <title>The complete genome sequence of a Methyloterrigena soli.</title>
        <authorList>
            <person name="Zi Z."/>
        </authorList>
    </citation>
    <scope>NUCLEOTIDE SEQUENCE</scope>
    <source>
        <strain evidence="7">M48</strain>
    </source>
</reference>
<evidence type="ECO:0000256" key="1">
    <source>
        <dbReference type="ARBA" id="ARBA00022741"/>
    </source>
</evidence>
<keyword evidence="4" id="KW-0067">ATP-binding</keyword>
<evidence type="ECO:0000256" key="4">
    <source>
        <dbReference type="ARBA" id="ARBA00022840"/>
    </source>
</evidence>
<dbReference type="InterPro" id="IPR027417">
    <property type="entry name" value="P-loop_NTPase"/>
</dbReference>
<comment type="caution">
    <text evidence="7">The sequence shown here is derived from an EMBL/GenBank/DDBJ whole genome shotgun (WGS) entry which is preliminary data.</text>
</comment>
<name>A0AA41UAL8_9HYPH</name>